<dbReference type="AlphaFoldDB" id="A0A0A9CQR9"/>
<evidence type="ECO:0000256" key="1">
    <source>
        <dbReference type="SAM" id="MobiDB-lite"/>
    </source>
</evidence>
<feature type="compositionally biased region" description="Low complexity" evidence="1">
    <location>
        <begin position="1"/>
        <end position="15"/>
    </location>
</feature>
<sequence>MPQQLHQHSQTLLQHGSFSHAPSKMTPYHKRTPWEYIQMKLLPGHFQHLKKSLQIYVVK</sequence>
<protein>
    <submittedName>
        <fullName evidence="2">MSH1</fullName>
    </submittedName>
</protein>
<accession>A0A0A9CQR9</accession>
<proteinExistence type="predicted"/>
<reference evidence="2" key="2">
    <citation type="journal article" date="2015" name="Data Brief">
        <title>Shoot transcriptome of the giant reed, Arundo donax.</title>
        <authorList>
            <person name="Barrero R.A."/>
            <person name="Guerrero F.D."/>
            <person name="Moolhuijzen P."/>
            <person name="Goolsby J.A."/>
            <person name="Tidwell J."/>
            <person name="Bellgard S.E."/>
            <person name="Bellgard M.I."/>
        </authorList>
    </citation>
    <scope>NUCLEOTIDE SEQUENCE</scope>
    <source>
        <tissue evidence="2">Shoot tissue taken approximately 20 cm above the soil surface</tissue>
    </source>
</reference>
<dbReference type="EMBL" id="GBRH01219959">
    <property type="protein sequence ID" value="JAD77936.1"/>
    <property type="molecule type" value="Transcribed_RNA"/>
</dbReference>
<reference evidence="2" key="1">
    <citation type="submission" date="2014-09" db="EMBL/GenBank/DDBJ databases">
        <authorList>
            <person name="Magalhaes I.L.F."/>
            <person name="Oliveira U."/>
            <person name="Santos F.R."/>
            <person name="Vidigal T.H.D.A."/>
            <person name="Brescovit A.D."/>
            <person name="Santos A.J."/>
        </authorList>
    </citation>
    <scope>NUCLEOTIDE SEQUENCE</scope>
    <source>
        <tissue evidence="2">Shoot tissue taken approximately 20 cm above the soil surface</tissue>
    </source>
</reference>
<evidence type="ECO:0000313" key="2">
    <source>
        <dbReference type="EMBL" id="JAD77936.1"/>
    </source>
</evidence>
<organism evidence="2">
    <name type="scientific">Arundo donax</name>
    <name type="common">Giant reed</name>
    <name type="synonym">Donax arundinaceus</name>
    <dbReference type="NCBI Taxonomy" id="35708"/>
    <lineage>
        <taxon>Eukaryota</taxon>
        <taxon>Viridiplantae</taxon>
        <taxon>Streptophyta</taxon>
        <taxon>Embryophyta</taxon>
        <taxon>Tracheophyta</taxon>
        <taxon>Spermatophyta</taxon>
        <taxon>Magnoliopsida</taxon>
        <taxon>Liliopsida</taxon>
        <taxon>Poales</taxon>
        <taxon>Poaceae</taxon>
        <taxon>PACMAD clade</taxon>
        <taxon>Arundinoideae</taxon>
        <taxon>Arundineae</taxon>
        <taxon>Arundo</taxon>
    </lineage>
</organism>
<feature type="region of interest" description="Disordered" evidence="1">
    <location>
        <begin position="1"/>
        <end position="24"/>
    </location>
</feature>
<name>A0A0A9CQR9_ARUDO</name>